<dbReference type="EC" id="2.7.1.180" evidence="1 10"/>
<evidence type="ECO:0000256" key="8">
    <source>
        <dbReference type="ARBA" id="ARBA00031306"/>
    </source>
</evidence>
<keyword evidence="13" id="KW-1185">Reference proteome</keyword>
<evidence type="ECO:0000256" key="5">
    <source>
        <dbReference type="ARBA" id="ARBA00022723"/>
    </source>
</evidence>
<evidence type="ECO:0000313" key="12">
    <source>
        <dbReference type="EMBL" id="ARN20179.1"/>
    </source>
</evidence>
<comment type="similarity">
    <text evidence="10">Belongs to the ApbE family.</text>
</comment>
<keyword evidence="7 10" id="KW-0460">Magnesium</keyword>
<feature type="binding site" evidence="11">
    <location>
        <position position="264"/>
    </location>
    <ligand>
        <name>Mg(2+)</name>
        <dbReference type="ChEBI" id="CHEBI:18420"/>
    </ligand>
</feature>
<dbReference type="SUPFAM" id="SSF143631">
    <property type="entry name" value="ApbE-like"/>
    <property type="match status" value="1"/>
</dbReference>
<dbReference type="KEGG" id="rgu:A4W93_09805"/>
<evidence type="ECO:0000256" key="3">
    <source>
        <dbReference type="ARBA" id="ARBA00022630"/>
    </source>
</evidence>
<evidence type="ECO:0000256" key="6">
    <source>
        <dbReference type="ARBA" id="ARBA00022827"/>
    </source>
</evidence>
<sequence>MIPDFGFEFDAMGTVCQLRVCAHSQVLAEAAAQRAIGEVRRIEAKYSRYRPDSIVSRINAAAGTGERIAVDDETAGLLRFADTLYEASAGRFDITSGILRRVWDFKAARVPSAAEVDALLPDIGWFQADWDGESLALRRPGMELDFGGFAKEYAADRAAAVLHEAGIAGGTVNLGGDVSVVGPHPGGHPWKIGIAHPRRPGDVVASIDLSHGALATSGDYERSFEVDGRRYCHILDPRTGWPVTRWQSVSVVGPACLAAGALTTIAMLMGDEAHDFLRGQGVAFLTVDAGGHLHREKPDGP</sequence>
<gene>
    <name evidence="12" type="ORF">A4W93_09805</name>
</gene>
<feature type="binding site" evidence="11">
    <location>
        <position position="148"/>
    </location>
    <ligand>
        <name>Mg(2+)</name>
        <dbReference type="ChEBI" id="CHEBI:18420"/>
    </ligand>
</feature>
<evidence type="ECO:0000256" key="7">
    <source>
        <dbReference type="ARBA" id="ARBA00022842"/>
    </source>
</evidence>
<dbReference type="PIRSF" id="PIRSF006268">
    <property type="entry name" value="ApbE"/>
    <property type="match status" value="1"/>
</dbReference>
<dbReference type="GO" id="GO:0046872">
    <property type="term" value="F:metal ion binding"/>
    <property type="evidence" value="ECO:0007669"/>
    <property type="project" value="UniProtKB-UniRule"/>
</dbReference>
<keyword evidence="4 10" id="KW-0808">Transferase</keyword>
<evidence type="ECO:0000313" key="13">
    <source>
        <dbReference type="Proteomes" id="UP000193427"/>
    </source>
</evidence>
<dbReference type="Gene3D" id="3.10.520.10">
    <property type="entry name" value="ApbE-like domains"/>
    <property type="match status" value="1"/>
</dbReference>
<comment type="catalytic activity">
    <reaction evidence="9 10">
        <text>L-threonyl-[protein] + FAD = FMN-L-threonyl-[protein] + AMP + H(+)</text>
        <dbReference type="Rhea" id="RHEA:36847"/>
        <dbReference type="Rhea" id="RHEA-COMP:11060"/>
        <dbReference type="Rhea" id="RHEA-COMP:11061"/>
        <dbReference type="ChEBI" id="CHEBI:15378"/>
        <dbReference type="ChEBI" id="CHEBI:30013"/>
        <dbReference type="ChEBI" id="CHEBI:57692"/>
        <dbReference type="ChEBI" id="CHEBI:74257"/>
        <dbReference type="ChEBI" id="CHEBI:456215"/>
        <dbReference type="EC" id="2.7.1.180"/>
    </reaction>
</comment>
<evidence type="ECO:0000256" key="10">
    <source>
        <dbReference type="PIRNR" id="PIRNR006268"/>
    </source>
</evidence>
<proteinExistence type="inferred from homology"/>
<keyword evidence="5 10" id="KW-0479">Metal-binding</keyword>
<dbReference type="GO" id="GO:0016740">
    <property type="term" value="F:transferase activity"/>
    <property type="evidence" value="ECO:0007669"/>
    <property type="project" value="UniProtKB-UniRule"/>
</dbReference>
<protein>
    <recommendedName>
        <fullName evidence="2 10">FAD:protein FMN transferase</fullName>
        <ecNumber evidence="1 10">2.7.1.180</ecNumber>
    </recommendedName>
    <alternativeName>
        <fullName evidence="8 10">Flavin transferase</fullName>
    </alternativeName>
</protein>
<dbReference type="STRING" id="946333.A4W93_09805"/>
<dbReference type="InterPro" id="IPR024932">
    <property type="entry name" value="ApbE"/>
</dbReference>
<name>A0A1W6L760_9BURK</name>
<reference evidence="12 13" key="1">
    <citation type="submission" date="2016-04" db="EMBL/GenBank/DDBJ databases">
        <title>Complete genome sequence of natural rubber-degrading, novel Gram-negative bacterium, Rhizobacter gummiphilus strain NS21.</title>
        <authorList>
            <person name="Tabata M."/>
            <person name="Kasai D."/>
            <person name="Fukuda M."/>
        </authorList>
    </citation>
    <scope>NUCLEOTIDE SEQUENCE [LARGE SCALE GENOMIC DNA]</scope>
    <source>
        <strain evidence="12 13">NS21</strain>
    </source>
</reference>
<keyword evidence="6 10" id="KW-0274">FAD</keyword>
<dbReference type="OrthoDB" id="9778595at2"/>
<dbReference type="Pfam" id="PF02424">
    <property type="entry name" value="ApbE"/>
    <property type="match status" value="1"/>
</dbReference>
<evidence type="ECO:0000256" key="11">
    <source>
        <dbReference type="PIRSR" id="PIRSR006268-2"/>
    </source>
</evidence>
<organism evidence="12 13">
    <name type="scientific">Piscinibacter gummiphilus</name>
    <dbReference type="NCBI Taxonomy" id="946333"/>
    <lineage>
        <taxon>Bacteria</taxon>
        <taxon>Pseudomonadati</taxon>
        <taxon>Pseudomonadota</taxon>
        <taxon>Betaproteobacteria</taxon>
        <taxon>Burkholderiales</taxon>
        <taxon>Sphaerotilaceae</taxon>
        <taxon>Piscinibacter</taxon>
    </lineage>
</organism>
<evidence type="ECO:0000256" key="4">
    <source>
        <dbReference type="ARBA" id="ARBA00022679"/>
    </source>
</evidence>
<dbReference type="PANTHER" id="PTHR30040:SF2">
    <property type="entry name" value="FAD:PROTEIN FMN TRANSFERASE"/>
    <property type="match status" value="1"/>
</dbReference>
<dbReference type="InterPro" id="IPR003374">
    <property type="entry name" value="ApbE-like_sf"/>
</dbReference>
<accession>A0A1W6L760</accession>
<keyword evidence="3 10" id="KW-0285">Flavoprotein</keyword>
<evidence type="ECO:0000256" key="1">
    <source>
        <dbReference type="ARBA" id="ARBA00011955"/>
    </source>
</evidence>
<evidence type="ECO:0000256" key="2">
    <source>
        <dbReference type="ARBA" id="ARBA00016337"/>
    </source>
</evidence>
<dbReference type="Proteomes" id="UP000193427">
    <property type="component" value="Chromosome"/>
</dbReference>
<dbReference type="PANTHER" id="PTHR30040">
    <property type="entry name" value="THIAMINE BIOSYNTHESIS LIPOPROTEIN APBE"/>
    <property type="match status" value="1"/>
</dbReference>
<dbReference type="AlphaFoldDB" id="A0A1W6L760"/>
<evidence type="ECO:0000256" key="9">
    <source>
        <dbReference type="ARBA" id="ARBA00048540"/>
    </source>
</evidence>
<dbReference type="EMBL" id="CP015118">
    <property type="protein sequence ID" value="ARN20179.1"/>
    <property type="molecule type" value="Genomic_DNA"/>
</dbReference>
<comment type="cofactor">
    <cofactor evidence="11">
        <name>Mg(2+)</name>
        <dbReference type="ChEBI" id="CHEBI:18420"/>
    </cofactor>
    <cofactor evidence="11">
        <name>Mn(2+)</name>
        <dbReference type="ChEBI" id="CHEBI:29035"/>
    </cofactor>
    <text evidence="11">Magnesium. Can also use manganese.</text>
</comment>